<dbReference type="AlphaFoldDB" id="A0A897MR61"/>
<keyword evidence="2" id="KW-0808">Transferase</keyword>
<evidence type="ECO:0000313" key="3">
    <source>
        <dbReference type="Proteomes" id="UP000663586"/>
    </source>
</evidence>
<dbReference type="KEGG" id="hara:AArcS_1271"/>
<dbReference type="EMBL" id="CP064786">
    <property type="protein sequence ID" value="QSG02488.1"/>
    <property type="molecule type" value="Genomic_DNA"/>
</dbReference>
<gene>
    <name evidence="2" type="ORF">AArcS_1271</name>
</gene>
<keyword evidence="3" id="KW-1185">Reference proteome</keyword>
<keyword evidence="1" id="KW-1133">Transmembrane helix</keyword>
<keyword evidence="2" id="KW-0418">Kinase</keyword>
<dbReference type="Proteomes" id="UP000663586">
    <property type="component" value="Chromosome"/>
</dbReference>
<dbReference type="GO" id="GO:0016301">
    <property type="term" value="F:kinase activity"/>
    <property type="evidence" value="ECO:0007669"/>
    <property type="project" value="UniProtKB-KW"/>
</dbReference>
<keyword evidence="1" id="KW-0812">Transmembrane</keyword>
<keyword evidence="1" id="KW-0472">Membrane</keyword>
<name>A0A897MR61_9EURY</name>
<feature type="transmembrane region" description="Helical" evidence="1">
    <location>
        <begin position="64"/>
        <end position="83"/>
    </location>
</feature>
<proteinExistence type="predicted"/>
<reference evidence="2" key="1">
    <citation type="submission" date="2020-11" db="EMBL/GenBank/DDBJ databases">
        <title>Carbohydrate-dependent, anaerobic sulfur respiration: A novel catabolism in halophilic archaea.</title>
        <authorList>
            <person name="Sorokin D.Y."/>
            <person name="Messina E."/>
            <person name="Smedile F."/>
            <person name="La Cono V."/>
            <person name="Hallsworth J.E."/>
            <person name="Yakimov M.M."/>
        </authorList>
    </citation>
    <scope>NUCLEOTIDE SEQUENCE</scope>
    <source>
        <strain evidence="2">AArc-S</strain>
    </source>
</reference>
<evidence type="ECO:0000313" key="2">
    <source>
        <dbReference type="EMBL" id="QSG02488.1"/>
    </source>
</evidence>
<protein>
    <submittedName>
        <fullName evidence="2">Signal transduction histidine kinase, contains PAS domain</fullName>
    </submittedName>
</protein>
<organism evidence="2 3">
    <name type="scientific">Natranaeroarchaeum sulfidigenes</name>
    <dbReference type="NCBI Taxonomy" id="2784880"/>
    <lineage>
        <taxon>Archaea</taxon>
        <taxon>Methanobacteriati</taxon>
        <taxon>Methanobacteriota</taxon>
        <taxon>Stenosarchaea group</taxon>
        <taxon>Halobacteria</taxon>
        <taxon>Halobacteriales</taxon>
        <taxon>Natronoarchaeaceae</taxon>
        <taxon>Natranaeroarchaeum</taxon>
    </lineage>
</organism>
<evidence type="ECO:0000256" key="1">
    <source>
        <dbReference type="SAM" id="Phobius"/>
    </source>
</evidence>
<feature type="transmembrane region" description="Helical" evidence="1">
    <location>
        <begin position="95"/>
        <end position="113"/>
    </location>
</feature>
<accession>A0A897MR61</accession>
<sequence length="141" mass="15507">MFRLLGPSTPPRKGSLYGEKHLAKPYITASMLFWIHLLGFGIATVLCFLSLLRARKVTDRETRIGLVTLLATTEGWSLSYVGYLVAPTESLTNAIYLVGLTIGFATVGCWLYFASAYTGRTITGTASFAGWQSVSTERSWQ</sequence>
<feature type="transmembrane region" description="Helical" evidence="1">
    <location>
        <begin position="31"/>
        <end position="52"/>
    </location>
</feature>